<dbReference type="AlphaFoldDB" id="A0A0A9B5J9"/>
<reference evidence="1" key="2">
    <citation type="journal article" date="2015" name="Data Brief">
        <title>Shoot transcriptome of the giant reed, Arundo donax.</title>
        <authorList>
            <person name="Barrero R.A."/>
            <person name="Guerrero F.D."/>
            <person name="Moolhuijzen P."/>
            <person name="Goolsby J.A."/>
            <person name="Tidwell J."/>
            <person name="Bellgard S.E."/>
            <person name="Bellgard M.I."/>
        </authorList>
    </citation>
    <scope>NUCLEOTIDE SEQUENCE</scope>
    <source>
        <tissue evidence="1">Shoot tissue taken approximately 20 cm above the soil surface</tissue>
    </source>
</reference>
<accession>A0A0A9B5J9</accession>
<evidence type="ECO:0000313" key="1">
    <source>
        <dbReference type="EMBL" id="JAD59284.1"/>
    </source>
</evidence>
<sequence>MFDYLSGQNFEAQSMEKVAFQNDSCSYFFQLMALCDQCSWISGK</sequence>
<organism evidence="1">
    <name type="scientific">Arundo donax</name>
    <name type="common">Giant reed</name>
    <name type="synonym">Donax arundinaceus</name>
    <dbReference type="NCBI Taxonomy" id="35708"/>
    <lineage>
        <taxon>Eukaryota</taxon>
        <taxon>Viridiplantae</taxon>
        <taxon>Streptophyta</taxon>
        <taxon>Embryophyta</taxon>
        <taxon>Tracheophyta</taxon>
        <taxon>Spermatophyta</taxon>
        <taxon>Magnoliopsida</taxon>
        <taxon>Liliopsida</taxon>
        <taxon>Poales</taxon>
        <taxon>Poaceae</taxon>
        <taxon>PACMAD clade</taxon>
        <taxon>Arundinoideae</taxon>
        <taxon>Arundineae</taxon>
        <taxon>Arundo</taxon>
    </lineage>
</organism>
<protein>
    <submittedName>
        <fullName evidence="1">Uncharacterized protein</fullName>
    </submittedName>
</protein>
<name>A0A0A9B5J9_ARUDO</name>
<proteinExistence type="predicted"/>
<reference evidence="1" key="1">
    <citation type="submission" date="2014-09" db="EMBL/GenBank/DDBJ databases">
        <authorList>
            <person name="Magalhaes I.L.F."/>
            <person name="Oliveira U."/>
            <person name="Santos F.R."/>
            <person name="Vidigal T.H.D.A."/>
            <person name="Brescovit A.D."/>
            <person name="Santos A.J."/>
        </authorList>
    </citation>
    <scope>NUCLEOTIDE SEQUENCE</scope>
    <source>
        <tissue evidence="1">Shoot tissue taken approximately 20 cm above the soil surface</tissue>
    </source>
</reference>
<dbReference type="EMBL" id="GBRH01238611">
    <property type="protein sequence ID" value="JAD59284.1"/>
    <property type="molecule type" value="Transcribed_RNA"/>
</dbReference>